<gene>
    <name evidence="3" type="ORF">EZS28_004945</name>
</gene>
<dbReference type="InterPro" id="IPR053235">
    <property type="entry name" value="Ser_Thr_kinase"/>
</dbReference>
<accession>A0A5J4WXH1</accession>
<name>A0A5J4WXH1_9EUKA</name>
<reference evidence="3 4" key="1">
    <citation type="submission" date="2019-03" db="EMBL/GenBank/DDBJ databases">
        <title>Single cell metagenomics reveals metabolic interactions within the superorganism composed of flagellate Streblomastix strix and complex community of Bacteroidetes bacteria on its surface.</title>
        <authorList>
            <person name="Treitli S.C."/>
            <person name="Kolisko M."/>
            <person name="Husnik F."/>
            <person name="Keeling P."/>
            <person name="Hampl V."/>
        </authorList>
    </citation>
    <scope>NUCLEOTIDE SEQUENCE [LARGE SCALE GENOMIC DNA]</scope>
    <source>
        <strain evidence="3">ST1C</strain>
    </source>
</reference>
<dbReference type="Pfam" id="PF00069">
    <property type="entry name" value="Pkinase"/>
    <property type="match status" value="1"/>
</dbReference>
<dbReference type="InterPro" id="IPR011009">
    <property type="entry name" value="Kinase-like_dom_sf"/>
</dbReference>
<evidence type="ECO:0000313" key="3">
    <source>
        <dbReference type="EMBL" id="KAA6399530.1"/>
    </source>
</evidence>
<evidence type="ECO:0000259" key="2">
    <source>
        <dbReference type="PROSITE" id="PS50011"/>
    </source>
</evidence>
<sequence length="351" mass="40797">MNSATDEATQILNGPCRCTVIETLDKGQLESVFLVKQANGEFSIARVIDDDIIDEQEYSKAQKTIQSSQIPYIVANKSIQKLRGKIILFEEHANLGSLEKFIRQRKEPTPENVVKIIARQIFEALNLIHSTNLFHRPIHSKDIVLKCEEEEDIEKIDNLKDKDQQNKVPDIKKKRKYVICKLIGVGLVDKSDDDNESDNESEKSKDNKKQKSEESTGYITTEQIVEDDLYLMIKIIHTLMIGSQVEGQVRKLSTEYDDFLLRMPVPIRNKEKENNQISKELQIKRFKTVKEVLAHPFFRIDQQQQQLQQSLKLSTLDKKKKYAKYPSFRYLNFETAERYLGVKGVYMSFYI</sequence>
<dbReference type="Proteomes" id="UP000324800">
    <property type="component" value="Unassembled WGS sequence"/>
</dbReference>
<dbReference type="GO" id="GO:0004674">
    <property type="term" value="F:protein serine/threonine kinase activity"/>
    <property type="evidence" value="ECO:0007669"/>
    <property type="project" value="TreeGrafter"/>
</dbReference>
<dbReference type="GO" id="GO:0005737">
    <property type="term" value="C:cytoplasm"/>
    <property type="evidence" value="ECO:0007669"/>
    <property type="project" value="TreeGrafter"/>
</dbReference>
<dbReference type="GO" id="GO:0005524">
    <property type="term" value="F:ATP binding"/>
    <property type="evidence" value="ECO:0007669"/>
    <property type="project" value="InterPro"/>
</dbReference>
<dbReference type="SMART" id="SM00220">
    <property type="entry name" value="S_TKc"/>
    <property type="match status" value="1"/>
</dbReference>
<feature type="region of interest" description="Disordered" evidence="1">
    <location>
        <begin position="191"/>
        <end position="216"/>
    </location>
</feature>
<comment type="caution">
    <text evidence="3">The sequence shown here is derived from an EMBL/GenBank/DDBJ whole genome shotgun (WGS) entry which is preliminary data.</text>
</comment>
<dbReference type="PANTHER" id="PTHR24361">
    <property type="entry name" value="MITOGEN-ACTIVATED KINASE KINASE KINASE"/>
    <property type="match status" value="1"/>
</dbReference>
<dbReference type="EMBL" id="SNRW01000733">
    <property type="protein sequence ID" value="KAA6399530.1"/>
    <property type="molecule type" value="Genomic_DNA"/>
</dbReference>
<feature type="compositionally biased region" description="Basic and acidic residues" evidence="1">
    <location>
        <begin position="200"/>
        <end position="214"/>
    </location>
</feature>
<dbReference type="Gene3D" id="1.10.510.10">
    <property type="entry name" value="Transferase(Phosphotransferase) domain 1"/>
    <property type="match status" value="1"/>
</dbReference>
<feature type="domain" description="Protein kinase" evidence="2">
    <location>
        <begin position="18"/>
        <end position="298"/>
    </location>
</feature>
<evidence type="ECO:0000256" key="1">
    <source>
        <dbReference type="SAM" id="MobiDB-lite"/>
    </source>
</evidence>
<proteinExistence type="predicted"/>
<dbReference type="InterPro" id="IPR000719">
    <property type="entry name" value="Prot_kinase_dom"/>
</dbReference>
<evidence type="ECO:0000313" key="4">
    <source>
        <dbReference type="Proteomes" id="UP000324800"/>
    </source>
</evidence>
<dbReference type="AlphaFoldDB" id="A0A5J4WXH1"/>
<organism evidence="3 4">
    <name type="scientific">Streblomastix strix</name>
    <dbReference type="NCBI Taxonomy" id="222440"/>
    <lineage>
        <taxon>Eukaryota</taxon>
        <taxon>Metamonada</taxon>
        <taxon>Preaxostyla</taxon>
        <taxon>Oxymonadida</taxon>
        <taxon>Streblomastigidae</taxon>
        <taxon>Streblomastix</taxon>
    </lineage>
</organism>
<protein>
    <recommendedName>
        <fullName evidence="2">Protein kinase domain-containing protein</fullName>
    </recommendedName>
</protein>
<dbReference type="PROSITE" id="PS50011">
    <property type="entry name" value="PROTEIN_KINASE_DOM"/>
    <property type="match status" value="1"/>
</dbReference>
<dbReference type="SUPFAM" id="SSF56112">
    <property type="entry name" value="Protein kinase-like (PK-like)"/>
    <property type="match status" value="1"/>
</dbReference>